<dbReference type="EMBL" id="CP014782">
    <property type="protein sequence ID" value="AQS35244.1"/>
    <property type="molecule type" value="Genomic_DNA"/>
</dbReference>
<dbReference type="STRING" id="225848.Sps_00019"/>
<keyword evidence="2" id="KW-1185">Reference proteome</keyword>
<accession>A0A1S6HIB4</accession>
<proteinExistence type="predicted"/>
<gene>
    <name evidence="1" type="ORF">Sps_00019</name>
</gene>
<sequence length="42" mass="4842">MDHLIKRTGGVKPKVAEKGPLFKINKRDLSLLFPEPVKYYLT</sequence>
<reference evidence="1 2" key="1">
    <citation type="submission" date="2016-03" db="EMBL/GenBank/DDBJ databases">
        <title>Complete genome sequence of Shewanella psychrophila WP2, a deep sea bacterium isolated from west Pacific sediment.</title>
        <authorList>
            <person name="Xu G."/>
            <person name="Jian H."/>
        </authorList>
    </citation>
    <scope>NUCLEOTIDE SEQUENCE [LARGE SCALE GENOMIC DNA]</scope>
    <source>
        <strain evidence="1 2">WP2</strain>
    </source>
</reference>
<dbReference type="AlphaFoldDB" id="A0A1S6HIB4"/>
<organism evidence="1 2">
    <name type="scientific">Shewanella psychrophila</name>
    <dbReference type="NCBI Taxonomy" id="225848"/>
    <lineage>
        <taxon>Bacteria</taxon>
        <taxon>Pseudomonadati</taxon>
        <taxon>Pseudomonadota</taxon>
        <taxon>Gammaproteobacteria</taxon>
        <taxon>Alteromonadales</taxon>
        <taxon>Shewanellaceae</taxon>
        <taxon>Shewanella</taxon>
    </lineage>
</organism>
<evidence type="ECO:0000313" key="2">
    <source>
        <dbReference type="Proteomes" id="UP000189545"/>
    </source>
</evidence>
<dbReference type="Proteomes" id="UP000189545">
    <property type="component" value="Chromosome"/>
</dbReference>
<name>A0A1S6HIB4_9GAMM</name>
<dbReference type="KEGG" id="spsw:Sps_00019"/>
<evidence type="ECO:0000313" key="1">
    <source>
        <dbReference type="EMBL" id="AQS35244.1"/>
    </source>
</evidence>
<protein>
    <submittedName>
        <fullName evidence="1">Uncharacterized protein</fullName>
    </submittedName>
</protein>